<dbReference type="SUPFAM" id="SSF51197">
    <property type="entry name" value="Clavaminate synthase-like"/>
    <property type="match status" value="1"/>
</dbReference>
<protein>
    <submittedName>
        <fullName evidence="2">2OG-Fe(II) oxygenase superfamily protein</fullName>
    </submittedName>
</protein>
<dbReference type="InterPro" id="IPR044861">
    <property type="entry name" value="IPNS-like_FE2OG_OXY"/>
</dbReference>
<dbReference type="Proteomes" id="UP000244334">
    <property type="component" value="Unassembled WGS sequence"/>
</dbReference>
<dbReference type="AlphaFoldDB" id="A0A328TNC4"/>
<keyword evidence="3" id="KW-1185">Reference proteome</keyword>
<dbReference type="Pfam" id="PF03171">
    <property type="entry name" value="2OG-FeII_Oxy"/>
    <property type="match status" value="1"/>
</dbReference>
<sequence>MHTKIPASSVFCYRTVSADFRWKLHLGQWIDAIPLDGAVVVNIGELLELASNGYLCATVHRLVAPPANQERLSIAFILGAQLDAIVPVFILPEILPAWLRARSALPTTRYCATLAGTI</sequence>
<comment type="caution">
    <text evidence="2">The sequence shown here is derived from an EMBL/GenBank/DDBJ whole genome shotgun (WGS) entry which is preliminary data.</text>
</comment>
<reference evidence="2" key="1">
    <citation type="submission" date="2018-04" db="EMBL/GenBank/DDBJ databases">
        <title>Genomes of the Obligate Erwinia dacicola and Facultative Enterobacter sp. OLF Endosymbionts of the Olive Fruit fly, Bactrocera oleae.</title>
        <authorList>
            <person name="Estes A.M."/>
            <person name="Hearn D.J."/>
            <person name="Agarwal S."/>
            <person name="Pierson E.A."/>
            <person name="Dunning-Hotopp J.C."/>
        </authorList>
    </citation>
    <scope>NUCLEOTIDE SEQUENCE [LARGE SCALE GENOMIC DNA]</scope>
    <source>
        <strain evidence="2">Oroville</strain>
    </source>
</reference>
<organism evidence="2 3">
    <name type="scientific">Candidatus Erwinia dacicola</name>
    <dbReference type="NCBI Taxonomy" id="252393"/>
    <lineage>
        <taxon>Bacteria</taxon>
        <taxon>Pseudomonadati</taxon>
        <taxon>Pseudomonadota</taxon>
        <taxon>Gammaproteobacteria</taxon>
        <taxon>Enterobacterales</taxon>
        <taxon>Erwiniaceae</taxon>
        <taxon>Erwinia</taxon>
    </lineage>
</organism>
<gene>
    <name evidence="2" type="ORF">ACZ87_01280</name>
</gene>
<dbReference type="RefSeq" id="WP_187153688.1">
    <property type="nucleotide sequence ID" value="NZ_MAYS01000466.1"/>
</dbReference>
<dbReference type="InterPro" id="IPR027443">
    <property type="entry name" value="IPNS-like_sf"/>
</dbReference>
<accession>A0A328TNC4</accession>
<feature type="domain" description="Isopenicillin N synthase-like Fe(2+) 2OG dioxygenase" evidence="1">
    <location>
        <begin position="22"/>
        <end position="78"/>
    </location>
</feature>
<evidence type="ECO:0000259" key="1">
    <source>
        <dbReference type="Pfam" id="PF03171"/>
    </source>
</evidence>
<name>A0A328TNC4_9GAMM</name>
<dbReference type="Gene3D" id="2.60.120.330">
    <property type="entry name" value="B-lactam Antibiotic, Isopenicillin N Synthase, Chain"/>
    <property type="match status" value="1"/>
</dbReference>
<evidence type="ECO:0000313" key="3">
    <source>
        <dbReference type="Proteomes" id="UP000244334"/>
    </source>
</evidence>
<proteinExistence type="predicted"/>
<evidence type="ECO:0000313" key="2">
    <source>
        <dbReference type="EMBL" id="RAP71898.1"/>
    </source>
</evidence>
<dbReference type="EMBL" id="LJAM02000085">
    <property type="protein sequence ID" value="RAP71898.1"/>
    <property type="molecule type" value="Genomic_DNA"/>
</dbReference>